<dbReference type="InterPro" id="IPR000073">
    <property type="entry name" value="AB_hydrolase_1"/>
</dbReference>
<comment type="caution">
    <text evidence="2">The sequence shown here is derived from an EMBL/GenBank/DDBJ whole genome shotgun (WGS) entry which is preliminary data.</text>
</comment>
<dbReference type="InterPro" id="IPR050471">
    <property type="entry name" value="AB_hydrolase"/>
</dbReference>
<organism evidence="2 3">
    <name type="scientific">Pseudonocardia acidicola</name>
    <dbReference type="NCBI Taxonomy" id="2724939"/>
    <lineage>
        <taxon>Bacteria</taxon>
        <taxon>Bacillati</taxon>
        <taxon>Actinomycetota</taxon>
        <taxon>Actinomycetes</taxon>
        <taxon>Pseudonocardiales</taxon>
        <taxon>Pseudonocardiaceae</taxon>
        <taxon>Pseudonocardia</taxon>
    </lineage>
</organism>
<proteinExistence type="predicted"/>
<sequence length="241" mass="26194">MGTFERDGTTIYYEEHGTGFPVLLIAPGGMRSSIEAWERAPWNPVEQLSSSYRVIAMDQRNAGRSTGPISGSDGWATYTTDQLALLDHLGVDRFHVLGMCIGGSYIVNLLHEVPARVASAVALQPIGLDGNRDAFYEMFDGWAAEQKAAHPEADESDWAGFREGMYGGGDMLFSVPASEIAAFVTPILVLMGNDRFHPRSASRKLAATAPNAILVEQWKEPEHQPAARAAVEKFLAENTPG</sequence>
<dbReference type="Gene3D" id="3.40.50.1820">
    <property type="entry name" value="alpha/beta hydrolase"/>
    <property type="match status" value="1"/>
</dbReference>
<accession>A0ABX1SBJ2</accession>
<dbReference type="PANTHER" id="PTHR43433:SF10">
    <property type="entry name" value="AB HYDROLASE-1 DOMAIN-CONTAINING PROTEIN"/>
    <property type="match status" value="1"/>
</dbReference>
<dbReference type="Proteomes" id="UP000820669">
    <property type="component" value="Unassembled WGS sequence"/>
</dbReference>
<dbReference type="RefSeq" id="WP_169382379.1">
    <property type="nucleotide sequence ID" value="NZ_JAAXLA010000029.1"/>
</dbReference>
<reference evidence="2 3" key="1">
    <citation type="submission" date="2020-04" db="EMBL/GenBank/DDBJ databases">
        <authorList>
            <person name="Klaysubun C."/>
            <person name="Duangmal K."/>
            <person name="Lipun K."/>
        </authorList>
    </citation>
    <scope>NUCLEOTIDE SEQUENCE [LARGE SCALE GENOMIC DNA]</scope>
    <source>
        <strain evidence="2 3">K10HN5</strain>
    </source>
</reference>
<dbReference type="PANTHER" id="PTHR43433">
    <property type="entry name" value="HYDROLASE, ALPHA/BETA FOLD FAMILY PROTEIN"/>
    <property type="match status" value="1"/>
</dbReference>
<dbReference type="EMBL" id="JAAXLA010000029">
    <property type="protein sequence ID" value="NMH98933.1"/>
    <property type="molecule type" value="Genomic_DNA"/>
</dbReference>
<evidence type="ECO:0000259" key="1">
    <source>
        <dbReference type="Pfam" id="PF00561"/>
    </source>
</evidence>
<protein>
    <submittedName>
        <fullName evidence="2">Alpha/beta hydrolase</fullName>
    </submittedName>
</protein>
<gene>
    <name evidence="2" type="ORF">HF526_16695</name>
</gene>
<keyword evidence="2" id="KW-0378">Hydrolase</keyword>
<evidence type="ECO:0000313" key="3">
    <source>
        <dbReference type="Proteomes" id="UP000820669"/>
    </source>
</evidence>
<evidence type="ECO:0000313" key="2">
    <source>
        <dbReference type="EMBL" id="NMH98933.1"/>
    </source>
</evidence>
<dbReference type="Pfam" id="PF00561">
    <property type="entry name" value="Abhydrolase_1"/>
    <property type="match status" value="1"/>
</dbReference>
<dbReference type="GO" id="GO:0016787">
    <property type="term" value="F:hydrolase activity"/>
    <property type="evidence" value="ECO:0007669"/>
    <property type="project" value="UniProtKB-KW"/>
</dbReference>
<keyword evidence="3" id="KW-1185">Reference proteome</keyword>
<dbReference type="InterPro" id="IPR029058">
    <property type="entry name" value="AB_hydrolase_fold"/>
</dbReference>
<feature type="domain" description="AB hydrolase-1" evidence="1">
    <location>
        <begin position="21"/>
        <end position="137"/>
    </location>
</feature>
<dbReference type="SUPFAM" id="SSF53474">
    <property type="entry name" value="alpha/beta-Hydrolases"/>
    <property type="match status" value="1"/>
</dbReference>
<name>A0ABX1SBJ2_9PSEU</name>